<protein>
    <submittedName>
        <fullName evidence="2">Helix-turn-helix domain-containing protein</fullName>
    </submittedName>
</protein>
<comment type="caution">
    <text evidence="2">The sequence shown here is derived from an EMBL/GenBank/DDBJ whole genome shotgun (WGS) entry which is preliminary data.</text>
</comment>
<reference evidence="2 3" key="1">
    <citation type="submission" date="2024-10" db="EMBL/GenBank/DDBJ databases">
        <title>The Natural Products Discovery Center: Release of the First 8490 Sequenced Strains for Exploring Actinobacteria Biosynthetic Diversity.</title>
        <authorList>
            <person name="Kalkreuter E."/>
            <person name="Kautsar S.A."/>
            <person name="Yang D."/>
            <person name="Bader C.D."/>
            <person name="Teijaro C.N."/>
            <person name="Fluegel L."/>
            <person name="Davis C.M."/>
            <person name="Simpson J.R."/>
            <person name="Lauterbach L."/>
            <person name="Steele A.D."/>
            <person name="Gui C."/>
            <person name="Meng S."/>
            <person name="Li G."/>
            <person name="Viehrig K."/>
            <person name="Ye F."/>
            <person name="Su P."/>
            <person name="Kiefer A.F."/>
            <person name="Nichols A."/>
            <person name="Cepeda A.J."/>
            <person name="Yan W."/>
            <person name="Fan B."/>
            <person name="Jiang Y."/>
            <person name="Adhikari A."/>
            <person name="Zheng C.-J."/>
            <person name="Schuster L."/>
            <person name="Cowan T.M."/>
            <person name="Smanski M.J."/>
            <person name="Chevrette M.G."/>
            <person name="De Carvalho L.P.S."/>
            <person name="Shen B."/>
        </authorList>
    </citation>
    <scope>NUCLEOTIDE SEQUENCE [LARGE SCALE GENOMIC DNA]</scope>
    <source>
        <strain evidence="2 3">NPDC021253</strain>
    </source>
</reference>
<dbReference type="EMBL" id="JBIRPU010000006">
    <property type="protein sequence ID" value="MFI0793345.1"/>
    <property type="molecule type" value="Genomic_DNA"/>
</dbReference>
<accession>A0ABW7SJK3</accession>
<dbReference type="Gene3D" id="1.10.260.40">
    <property type="entry name" value="lambda repressor-like DNA-binding domains"/>
    <property type="match status" value="1"/>
</dbReference>
<dbReference type="InterPro" id="IPR001387">
    <property type="entry name" value="Cro/C1-type_HTH"/>
</dbReference>
<feature type="domain" description="HTH cro/C1-type" evidence="1">
    <location>
        <begin position="1"/>
        <end position="47"/>
    </location>
</feature>
<keyword evidence="3" id="KW-1185">Reference proteome</keyword>
<dbReference type="RefSeq" id="WP_396679107.1">
    <property type="nucleotide sequence ID" value="NZ_JBIRPU010000006.1"/>
</dbReference>
<dbReference type="InterPro" id="IPR010982">
    <property type="entry name" value="Lambda_DNA-bd_dom_sf"/>
</dbReference>
<sequence length="378" mass="39370">MTQQMLADRLGRSKSWVDKVERGVRALDRFSVVQDVAEVLRVDTSVLVHGSSRPAGAAGAVEGLDGLRAALARYDTCWPGPGIRPPTGELRRRVEHAWLTYQHAGYPQLVRALPGLLGDAQLARAAASADDGADLLVQVYRLTASVLVKLGEADVAWLAADRAMAVAADDPLLAAVAAIPLGQALRAAGRGSLAMTATLAAAHRIAPRVPYEGPPQELALCGTLLVEAALAAASSGDARSAGELADRAAEIAERVGDGHDHHRTSFGPTAVELARVAAAVALGDGGGAISRHERATGRSTWGRLPVEHRAAHLVDAARAYLHVGDLLRAGRALVDADRTAPAEVRCRPLARTVIADVARGGPTPADVAHLVMVVGLAR</sequence>
<dbReference type="SUPFAM" id="SSF47413">
    <property type="entry name" value="lambda repressor-like DNA-binding domains"/>
    <property type="match status" value="1"/>
</dbReference>
<proteinExistence type="predicted"/>
<dbReference type="CDD" id="cd00093">
    <property type="entry name" value="HTH_XRE"/>
    <property type="match status" value="1"/>
</dbReference>
<dbReference type="PROSITE" id="PS50943">
    <property type="entry name" value="HTH_CROC1"/>
    <property type="match status" value="1"/>
</dbReference>
<evidence type="ECO:0000259" key="1">
    <source>
        <dbReference type="PROSITE" id="PS50943"/>
    </source>
</evidence>
<name>A0ABW7SJK3_9ACTN</name>
<gene>
    <name evidence="2" type="ORF">ACH4OY_11695</name>
</gene>
<dbReference type="Proteomes" id="UP001611075">
    <property type="component" value="Unassembled WGS sequence"/>
</dbReference>
<dbReference type="Pfam" id="PF13560">
    <property type="entry name" value="HTH_31"/>
    <property type="match status" value="1"/>
</dbReference>
<evidence type="ECO:0000313" key="3">
    <source>
        <dbReference type="Proteomes" id="UP001611075"/>
    </source>
</evidence>
<evidence type="ECO:0000313" key="2">
    <source>
        <dbReference type="EMBL" id="MFI0793345.1"/>
    </source>
</evidence>
<organism evidence="2 3">
    <name type="scientific">Micromonospora rubida</name>
    <dbReference type="NCBI Taxonomy" id="2697657"/>
    <lineage>
        <taxon>Bacteria</taxon>
        <taxon>Bacillati</taxon>
        <taxon>Actinomycetota</taxon>
        <taxon>Actinomycetes</taxon>
        <taxon>Micromonosporales</taxon>
        <taxon>Micromonosporaceae</taxon>
        <taxon>Micromonospora</taxon>
    </lineage>
</organism>